<protein>
    <submittedName>
        <fullName evidence="1">Uncharacterized protein</fullName>
    </submittedName>
</protein>
<organism evidence="1">
    <name type="scientific">Pithovirus LCDPAC01</name>
    <dbReference type="NCBI Taxonomy" id="2506600"/>
    <lineage>
        <taxon>Viruses</taxon>
        <taxon>Pithoviruses</taxon>
    </lineage>
</organism>
<proteinExistence type="predicted"/>
<dbReference type="EMBL" id="MK500292">
    <property type="protein sequence ID" value="QBK84749.1"/>
    <property type="molecule type" value="Genomic_DNA"/>
</dbReference>
<gene>
    <name evidence="1" type="ORF">LCDPAC01_02300</name>
</gene>
<accession>A0A481YNA1</accession>
<sequence length="423" mass="48905">MEQKLSPMWWLRASKKIGYADVYSEISSSFQKYSYERCIDIFIHCLANNDIPYIDDIHVVSAMLSNARCVKGLDCAAYCTVLYWIIHGDEFNTISINNNSGFNTNQTLQDIEFDIKGTRFILIIKRISAVISSLYGMTMDCTPKKMNLWDIMPLLVKFQKLGVLTNMTMDEANEIREICNVISIFIKSLCITGKSKVKYSDKMIPFVNPKSLGDDVNSEYLINYISEIRDIDFLNDYLTLIRERYPKGPAAIMLAEYTKNHIHKLIPTRIKHTLQDKKNPAFRLLGLPIDMIYVSAIPIQTLDKLKKIIMEGIRERVRNLFKQCKDLGLSINNLFTSTVEKWYLYPRTDVVFVIEGTSVYIMTNKEVKNKKNIYTRSVLNIDTSGMCYQNETLEQIWSRNLLVEVKLDPWPAVETVQDLSSMM</sequence>
<name>A0A481YNA1_9VIRU</name>
<reference evidence="1" key="1">
    <citation type="journal article" date="2019" name="MBio">
        <title>Virus Genomes from Deep Sea Sediments Expand the Ocean Megavirome and Support Independent Origins of Viral Gigantism.</title>
        <authorList>
            <person name="Backstrom D."/>
            <person name="Yutin N."/>
            <person name="Jorgensen S.L."/>
            <person name="Dharamshi J."/>
            <person name="Homa F."/>
            <person name="Zaremba-Niedwiedzka K."/>
            <person name="Spang A."/>
            <person name="Wolf Y.I."/>
            <person name="Koonin E.V."/>
            <person name="Ettema T.J."/>
        </authorList>
    </citation>
    <scope>NUCLEOTIDE SEQUENCE</scope>
</reference>
<evidence type="ECO:0000313" key="1">
    <source>
        <dbReference type="EMBL" id="QBK84749.1"/>
    </source>
</evidence>